<dbReference type="CDD" id="cd00038">
    <property type="entry name" value="CAP_ED"/>
    <property type="match status" value="1"/>
</dbReference>
<dbReference type="EMBL" id="BBRZ01000097">
    <property type="protein sequence ID" value="GAM58658.1"/>
    <property type="molecule type" value="Genomic_DNA"/>
</dbReference>
<evidence type="ECO:0000313" key="3">
    <source>
        <dbReference type="Proteomes" id="UP000031671"/>
    </source>
</evidence>
<proteinExistence type="predicted"/>
<dbReference type="Pfam" id="PF00027">
    <property type="entry name" value="cNMP_binding"/>
    <property type="match status" value="1"/>
</dbReference>
<dbReference type="GO" id="GO:0005829">
    <property type="term" value="C:cytosol"/>
    <property type="evidence" value="ECO:0007669"/>
    <property type="project" value="TreeGrafter"/>
</dbReference>
<dbReference type="SUPFAM" id="SSF46785">
    <property type="entry name" value="Winged helix' DNA-binding domain"/>
    <property type="match status" value="1"/>
</dbReference>
<organism evidence="2 3">
    <name type="scientific">Vibrio ishigakensis</name>
    <dbReference type="NCBI Taxonomy" id="1481914"/>
    <lineage>
        <taxon>Bacteria</taxon>
        <taxon>Pseudomonadati</taxon>
        <taxon>Pseudomonadota</taxon>
        <taxon>Gammaproteobacteria</taxon>
        <taxon>Vibrionales</taxon>
        <taxon>Vibrionaceae</taxon>
        <taxon>Vibrio</taxon>
    </lineage>
</organism>
<reference evidence="2 3" key="1">
    <citation type="submission" date="2015-01" db="EMBL/GenBank/DDBJ databases">
        <title>Vibrio sp. C1 JCM 19231 whole genome shotgun sequence.</title>
        <authorList>
            <person name="Sawabe T."/>
            <person name="Meirelles P."/>
            <person name="Feng G."/>
            <person name="Sayaka M."/>
            <person name="Hattori M."/>
            <person name="Ohkuma M."/>
        </authorList>
    </citation>
    <scope>NUCLEOTIDE SEQUENCE [LARGE SCALE GENOMIC DNA]</scope>
    <source>
        <strain evidence="3">JCM 19231</strain>
    </source>
</reference>
<dbReference type="PANTHER" id="PTHR24567">
    <property type="entry name" value="CRP FAMILY TRANSCRIPTIONAL REGULATORY PROTEIN"/>
    <property type="match status" value="1"/>
</dbReference>
<gene>
    <name evidence="2" type="ORF">JCM19231_1561</name>
</gene>
<reference evidence="2 3" key="2">
    <citation type="submission" date="2015-01" db="EMBL/GenBank/DDBJ databases">
        <authorList>
            <consortium name="NBRP consortium"/>
            <person name="Sawabe T."/>
            <person name="Meirelles P."/>
            <person name="Feng G."/>
            <person name="Sayaka M."/>
            <person name="Hattori M."/>
            <person name="Ohkuma M."/>
        </authorList>
    </citation>
    <scope>NUCLEOTIDE SEQUENCE [LARGE SCALE GENOMIC DNA]</scope>
    <source>
        <strain evidence="3">JCM 19231</strain>
    </source>
</reference>
<dbReference type="RefSeq" id="WP_261836610.1">
    <property type="nucleotide sequence ID" value="NZ_AP024882.1"/>
</dbReference>
<dbReference type="InterPro" id="IPR050397">
    <property type="entry name" value="Env_Response_Regulators"/>
</dbReference>
<dbReference type="SUPFAM" id="SSF51206">
    <property type="entry name" value="cAMP-binding domain-like"/>
    <property type="match status" value="1"/>
</dbReference>
<dbReference type="InterPro" id="IPR018490">
    <property type="entry name" value="cNMP-bd_dom_sf"/>
</dbReference>
<dbReference type="InterPro" id="IPR000595">
    <property type="entry name" value="cNMP-bd_dom"/>
</dbReference>
<dbReference type="Gene3D" id="1.10.10.10">
    <property type="entry name" value="Winged helix-like DNA-binding domain superfamily/Winged helix DNA-binding domain"/>
    <property type="match status" value="1"/>
</dbReference>
<dbReference type="GO" id="GO:0003700">
    <property type="term" value="F:DNA-binding transcription factor activity"/>
    <property type="evidence" value="ECO:0007669"/>
    <property type="project" value="TreeGrafter"/>
</dbReference>
<sequence length="211" mass="23663">MSISPLPHQLSKTLYSELFNAFQNHGKRVRYSHGQTIVGQFEKPDYMGILIEGVAEAHITSADGNSYIAEQLQTGWVFNAACYLDNGTSPAEALSINDCTLLTLPFSVLRKHPALKAEATQLAAYCVVQLYRRSEVLFTSAMLLPLEERILRRLNTLKDKQHTINITTDKLASYLGESKFKVYREIKRLEQNNVLSTGYGTITLHQAGLLD</sequence>
<dbReference type="PROSITE" id="PS50042">
    <property type="entry name" value="CNMP_BINDING_3"/>
    <property type="match status" value="1"/>
</dbReference>
<dbReference type="PANTHER" id="PTHR24567:SF26">
    <property type="entry name" value="REGULATORY PROTEIN YEIL"/>
    <property type="match status" value="1"/>
</dbReference>
<comment type="caution">
    <text evidence="2">The sequence shown here is derived from an EMBL/GenBank/DDBJ whole genome shotgun (WGS) entry which is preliminary data.</text>
</comment>
<dbReference type="AlphaFoldDB" id="A0A0B8P5X1"/>
<accession>A0A0B8P5X1</accession>
<feature type="domain" description="Cyclic nucleotide-binding" evidence="1">
    <location>
        <begin position="6"/>
        <end position="111"/>
    </location>
</feature>
<evidence type="ECO:0000259" key="1">
    <source>
        <dbReference type="PROSITE" id="PS50042"/>
    </source>
</evidence>
<dbReference type="InterPro" id="IPR036390">
    <property type="entry name" value="WH_DNA-bd_sf"/>
</dbReference>
<dbReference type="Proteomes" id="UP000031671">
    <property type="component" value="Unassembled WGS sequence"/>
</dbReference>
<keyword evidence="3" id="KW-1185">Reference proteome</keyword>
<dbReference type="Gene3D" id="2.60.120.10">
    <property type="entry name" value="Jelly Rolls"/>
    <property type="match status" value="1"/>
</dbReference>
<evidence type="ECO:0000313" key="2">
    <source>
        <dbReference type="EMBL" id="GAM58658.1"/>
    </source>
</evidence>
<dbReference type="InterPro" id="IPR014710">
    <property type="entry name" value="RmlC-like_jellyroll"/>
</dbReference>
<name>A0A0B8P5X1_9VIBR</name>
<dbReference type="InterPro" id="IPR036388">
    <property type="entry name" value="WH-like_DNA-bd_sf"/>
</dbReference>
<protein>
    <recommendedName>
        <fullName evidence="1">Cyclic nucleotide-binding domain-containing protein</fullName>
    </recommendedName>
</protein>